<sequence>MMSGFEEQRYMISEKPEYPPSIGRLLSMMEYTRMTTLEAVEGLSIEELDFRLNEKGNSIGCLLYHIARVEEIYQILTFEEREPSEDEWKKIGAGVRLGADAHKEIKGFELNFYKEKLISTRQKTLELFKHIEDGWLDEISPLNTFDKANYYFCWFHVFEDELSHRGQIRLIRNHQKKD</sequence>
<reference evidence="1" key="2">
    <citation type="submission" date="2020-09" db="EMBL/GenBank/DDBJ databases">
        <authorList>
            <person name="Sun Q."/>
            <person name="Zhou Y."/>
        </authorList>
    </citation>
    <scope>NUCLEOTIDE SEQUENCE</scope>
    <source>
        <strain evidence="1">CGMCC 1.12153</strain>
    </source>
</reference>
<keyword evidence="2" id="KW-1185">Reference proteome</keyword>
<accession>A0A917B1Y7</accession>
<name>A0A917B1Y7_HALAA</name>
<comment type="caution">
    <text evidence="1">The sequence shown here is derived from an EMBL/GenBank/DDBJ whole genome shotgun (WGS) entry which is preliminary data.</text>
</comment>
<dbReference type="InterPro" id="IPR007061">
    <property type="entry name" value="MST-like"/>
</dbReference>
<dbReference type="Proteomes" id="UP000660110">
    <property type="component" value="Unassembled WGS sequence"/>
</dbReference>
<organism evidence="1 2">
    <name type="scientific">Halobacillus andaensis</name>
    <dbReference type="NCBI Taxonomy" id="1176239"/>
    <lineage>
        <taxon>Bacteria</taxon>
        <taxon>Bacillati</taxon>
        <taxon>Bacillota</taxon>
        <taxon>Bacilli</taxon>
        <taxon>Bacillales</taxon>
        <taxon>Bacillaceae</taxon>
        <taxon>Halobacillus</taxon>
    </lineage>
</organism>
<evidence type="ECO:0000313" key="2">
    <source>
        <dbReference type="Proteomes" id="UP000660110"/>
    </source>
</evidence>
<gene>
    <name evidence="1" type="ORF">GCM10010954_16120</name>
</gene>
<dbReference type="AlphaFoldDB" id="A0A917B1Y7"/>
<dbReference type="EMBL" id="BMEL01000002">
    <property type="protein sequence ID" value="GGF18108.1"/>
    <property type="molecule type" value="Genomic_DNA"/>
</dbReference>
<dbReference type="SUPFAM" id="SSF109854">
    <property type="entry name" value="DinB/YfiT-like putative metalloenzymes"/>
    <property type="match status" value="1"/>
</dbReference>
<protein>
    <submittedName>
        <fullName evidence="1">Integrase</fullName>
    </submittedName>
</protein>
<reference evidence="1" key="1">
    <citation type="journal article" date="2014" name="Int. J. Syst. Evol. Microbiol.">
        <title>Complete genome sequence of Corynebacterium casei LMG S-19264T (=DSM 44701T), isolated from a smear-ripened cheese.</title>
        <authorList>
            <consortium name="US DOE Joint Genome Institute (JGI-PGF)"/>
            <person name="Walter F."/>
            <person name="Albersmeier A."/>
            <person name="Kalinowski J."/>
            <person name="Ruckert C."/>
        </authorList>
    </citation>
    <scope>NUCLEOTIDE SEQUENCE</scope>
    <source>
        <strain evidence="1">CGMCC 1.12153</strain>
    </source>
</reference>
<evidence type="ECO:0000313" key="1">
    <source>
        <dbReference type="EMBL" id="GGF18108.1"/>
    </source>
</evidence>
<dbReference type="Pfam" id="PF04978">
    <property type="entry name" value="MST"/>
    <property type="match status" value="1"/>
</dbReference>
<dbReference type="InterPro" id="IPR034660">
    <property type="entry name" value="DinB/YfiT-like"/>
</dbReference>
<proteinExistence type="predicted"/>
<dbReference type="Gene3D" id="1.20.120.450">
    <property type="entry name" value="dinb family like domain"/>
    <property type="match status" value="1"/>
</dbReference>